<dbReference type="Gene3D" id="1.10.10.60">
    <property type="entry name" value="Homeodomain-like"/>
    <property type="match status" value="1"/>
</dbReference>
<dbReference type="SUPFAM" id="SSF46689">
    <property type="entry name" value="Homeodomain-like"/>
    <property type="match status" value="1"/>
</dbReference>
<name>A0A1D2QR74_9GAMM</name>
<dbReference type="SUPFAM" id="SSF52172">
    <property type="entry name" value="CheY-like"/>
    <property type="match status" value="1"/>
</dbReference>
<keyword evidence="2" id="KW-0238">DNA-binding</keyword>
<proteinExistence type="predicted"/>
<evidence type="ECO:0000313" key="5">
    <source>
        <dbReference type="EMBL" id="ODS24081.1"/>
    </source>
</evidence>
<reference evidence="5 6" key="1">
    <citation type="journal article" date="2016" name="Appl. Environ. Microbiol.">
        <title>Lack of Overt Genome Reduction in the Bryostatin-Producing Bryozoan Symbiont "Candidatus Endobugula sertula".</title>
        <authorList>
            <person name="Miller I.J."/>
            <person name="Vanee N."/>
            <person name="Fong S.S."/>
            <person name="Lim-Fong G.E."/>
            <person name="Kwan J.C."/>
        </authorList>
    </citation>
    <scope>NUCLEOTIDE SEQUENCE [LARGE SCALE GENOMIC DNA]</scope>
    <source>
        <strain evidence="5">AB1-4</strain>
    </source>
</reference>
<keyword evidence="3" id="KW-0804">Transcription</keyword>
<evidence type="ECO:0000256" key="3">
    <source>
        <dbReference type="ARBA" id="ARBA00023163"/>
    </source>
</evidence>
<organism evidence="5 6">
    <name type="scientific">Candidatus Endobugula sertula</name>
    <name type="common">Bugula neritina bacterial symbiont</name>
    <dbReference type="NCBI Taxonomy" id="62101"/>
    <lineage>
        <taxon>Bacteria</taxon>
        <taxon>Pseudomonadati</taxon>
        <taxon>Pseudomonadota</taxon>
        <taxon>Gammaproteobacteria</taxon>
        <taxon>Cellvibrionales</taxon>
        <taxon>Cellvibrionaceae</taxon>
        <taxon>Candidatus Endobugula</taxon>
    </lineage>
</organism>
<dbReference type="Pfam" id="PF12833">
    <property type="entry name" value="HTH_18"/>
    <property type="match status" value="1"/>
</dbReference>
<evidence type="ECO:0000256" key="2">
    <source>
        <dbReference type="ARBA" id="ARBA00023125"/>
    </source>
</evidence>
<dbReference type="PROSITE" id="PS01124">
    <property type="entry name" value="HTH_ARAC_FAMILY_2"/>
    <property type="match status" value="1"/>
</dbReference>
<dbReference type="PRINTS" id="PR00032">
    <property type="entry name" value="HTHARAC"/>
</dbReference>
<gene>
    <name evidence="5" type="ORF">AB835_05520</name>
</gene>
<dbReference type="SMART" id="SM00342">
    <property type="entry name" value="HTH_ARAC"/>
    <property type="match status" value="1"/>
</dbReference>
<protein>
    <recommendedName>
        <fullName evidence="4">HTH araC/xylS-type domain-containing protein</fullName>
    </recommendedName>
</protein>
<dbReference type="AlphaFoldDB" id="A0A1D2QR74"/>
<dbReference type="InterPro" id="IPR009057">
    <property type="entry name" value="Homeodomain-like_sf"/>
</dbReference>
<dbReference type="GO" id="GO:0003700">
    <property type="term" value="F:DNA-binding transcription factor activity"/>
    <property type="evidence" value="ECO:0007669"/>
    <property type="project" value="InterPro"/>
</dbReference>
<dbReference type="GO" id="GO:0043565">
    <property type="term" value="F:sequence-specific DNA binding"/>
    <property type="evidence" value="ECO:0007669"/>
    <property type="project" value="InterPro"/>
</dbReference>
<dbReference type="EMBL" id="MDLC01000014">
    <property type="protein sequence ID" value="ODS24081.1"/>
    <property type="molecule type" value="Genomic_DNA"/>
</dbReference>
<dbReference type="InterPro" id="IPR018060">
    <property type="entry name" value="HTH_AraC"/>
</dbReference>
<accession>A0A1D2QR74</accession>
<evidence type="ECO:0000259" key="4">
    <source>
        <dbReference type="PROSITE" id="PS01124"/>
    </source>
</evidence>
<dbReference type="STRING" id="62101.AB835_05520"/>
<sequence>MKKNIFILSHCKNEKNLMTALMNNEEYMVFHYHSLNEIINTSQKNNIVIVDCCYQYHLLNEVKSSIDTAVIALIDTFNKREIVFSLGAWDYIMFPIISSELITRIKSYFSLFSVQSNQKKNRLITLKDNNNPDIQGIEKEHNNKAELIQKVCQYLLENISLNYTLTELAHKMATNRNKLTQASKNVLGMGIHRWLVSERMKKAEKLCLTTGLSIQEIGFQVGYNNPNSFSMAFKAFFKQSPRQYRKKNRT</sequence>
<keyword evidence="1" id="KW-0805">Transcription regulation</keyword>
<evidence type="ECO:0000256" key="1">
    <source>
        <dbReference type="ARBA" id="ARBA00023015"/>
    </source>
</evidence>
<feature type="domain" description="HTH araC/xylS-type" evidence="4">
    <location>
        <begin position="149"/>
        <end position="247"/>
    </location>
</feature>
<dbReference type="InterPro" id="IPR020449">
    <property type="entry name" value="Tscrpt_reg_AraC-type_HTH"/>
</dbReference>
<dbReference type="Proteomes" id="UP000242502">
    <property type="component" value="Unassembled WGS sequence"/>
</dbReference>
<dbReference type="InterPro" id="IPR011006">
    <property type="entry name" value="CheY-like_superfamily"/>
</dbReference>
<evidence type="ECO:0000313" key="6">
    <source>
        <dbReference type="Proteomes" id="UP000242502"/>
    </source>
</evidence>
<comment type="caution">
    <text evidence="5">The sequence shown here is derived from an EMBL/GenBank/DDBJ whole genome shotgun (WGS) entry which is preliminary data.</text>
</comment>
<dbReference type="PANTHER" id="PTHR43280:SF2">
    <property type="entry name" value="HTH-TYPE TRANSCRIPTIONAL REGULATOR EXSA"/>
    <property type="match status" value="1"/>
</dbReference>
<dbReference type="PANTHER" id="PTHR43280">
    <property type="entry name" value="ARAC-FAMILY TRANSCRIPTIONAL REGULATOR"/>
    <property type="match status" value="1"/>
</dbReference>